<evidence type="ECO:0000256" key="5">
    <source>
        <dbReference type="ARBA" id="ARBA00022741"/>
    </source>
</evidence>
<evidence type="ECO:0000256" key="4">
    <source>
        <dbReference type="ARBA" id="ARBA00022723"/>
    </source>
</evidence>
<dbReference type="SUPFAM" id="SSF52374">
    <property type="entry name" value="Nucleotidylyl transferase"/>
    <property type="match status" value="1"/>
</dbReference>
<keyword evidence="6" id="KW-0862">Zinc</keyword>
<feature type="coiled-coil region" evidence="11">
    <location>
        <begin position="687"/>
        <end position="721"/>
    </location>
</feature>
<name>U3LNE7_9TRYP</name>
<dbReference type="PRINTS" id="PR00983">
    <property type="entry name" value="TRNASYNTHCYS"/>
</dbReference>
<dbReference type="InterPro" id="IPR009080">
    <property type="entry name" value="tRNAsynth_Ia_anticodon-bd"/>
</dbReference>
<keyword evidence="7" id="KW-0067">ATP-binding</keyword>
<keyword evidence="8" id="KW-0648">Protein biosynthesis</keyword>
<evidence type="ECO:0000259" key="12">
    <source>
        <dbReference type="Pfam" id="PF01406"/>
    </source>
</evidence>
<comment type="cofactor">
    <cofactor evidence="1">
        <name>Zn(2+)</name>
        <dbReference type="ChEBI" id="CHEBI:29105"/>
    </cofactor>
</comment>
<dbReference type="Gene3D" id="1.20.120.1910">
    <property type="entry name" value="Cysteine-tRNA ligase, C-terminal anti-codon recognition domain"/>
    <property type="match status" value="1"/>
</dbReference>
<evidence type="ECO:0000256" key="3">
    <source>
        <dbReference type="ARBA" id="ARBA00022598"/>
    </source>
</evidence>
<dbReference type="GO" id="GO:0005737">
    <property type="term" value="C:cytoplasm"/>
    <property type="evidence" value="ECO:0007669"/>
    <property type="project" value="TreeGrafter"/>
</dbReference>
<dbReference type="NCBIfam" id="TIGR00435">
    <property type="entry name" value="cysS"/>
    <property type="match status" value="1"/>
</dbReference>
<proteinExistence type="inferred from homology"/>
<dbReference type="HAMAP" id="MF_00041">
    <property type="entry name" value="Cys_tRNA_synth"/>
    <property type="match status" value="1"/>
</dbReference>
<dbReference type="InterPro" id="IPR024909">
    <property type="entry name" value="Cys-tRNA/MSH_ligase"/>
</dbReference>
<dbReference type="GO" id="GO:0046872">
    <property type="term" value="F:metal ion binding"/>
    <property type="evidence" value="ECO:0007669"/>
    <property type="project" value="UniProtKB-KW"/>
</dbReference>
<evidence type="ECO:0000256" key="9">
    <source>
        <dbReference type="ARBA" id="ARBA00023146"/>
    </source>
</evidence>
<evidence type="ECO:0000256" key="6">
    <source>
        <dbReference type="ARBA" id="ARBA00022833"/>
    </source>
</evidence>
<keyword evidence="5" id="KW-0547">Nucleotide-binding</keyword>
<dbReference type="GO" id="GO:0006423">
    <property type="term" value="P:cysteinyl-tRNA aminoacylation"/>
    <property type="evidence" value="ECO:0007669"/>
    <property type="project" value="InterPro"/>
</dbReference>
<dbReference type="VEuPathDB" id="TriTrypDB:PCON_0057190"/>
<evidence type="ECO:0000256" key="10">
    <source>
        <dbReference type="ARBA" id="ARBA00031499"/>
    </source>
</evidence>
<dbReference type="PANTHER" id="PTHR10890">
    <property type="entry name" value="CYSTEINYL-TRNA SYNTHETASE"/>
    <property type="match status" value="1"/>
</dbReference>
<dbReference type="EMBL" id="KC534712">
    <property type="protein sequence ID" value="AGG11481.1"/>
    <property type="molecule type" value="Genomic_DNA"/>
</dbReference>
<organism evidence="13">
    <name type="scientific">Paratrypanosoma confusum</name>
    <dbReference type="NCBI Taxonomy" id="1470209"/>
    <lineage>
        <taxon>Eukaryota</taxon>
        <taxon>Discoba</taxon>
        <taxon>Euglenozoa</taxon>
        <taxon>Kinetoplastea</taxon>
        <taxon>Metakinetoplastina</taxon>
        <taxon>Trypanosomatida</taxon>
        <taxon>Trypanosomatidae</taxon>
        <taxon>Paratrypanosoma</taxon>
    </lineage>
</organism>
<feature type="coiled-coil region" evidence="11">
    <location>
        <begin position="769"/>
        <end position="815"/>
    </location>
</feature>
<protein>
    <recommendedName>
        <fullName evidence="2">cysteine--tRNA ligase</fullName>
        <ecNumber evidence="2">6.1.1.16</ecNumber>
    </recommendedName>
    <alternativeName>
        <fullName evidence="10">Cysteinyl-tRNA synthetase</fullName>
    </alternativeName>
</protein>
<evidence type="ECO:0000256" key="7">
    <source>
        <dbReference type="ARBA" id="ARBA00022840"/>
    </source>
</evidence>
<dbReference type="EC" id="6.1.1.16" evidence="2"/>
<dbReference type="CDD" id="cd00672">
    <property type="entry name" value="CysRS_core"/>
    <property type="match status" value="1"/>
</dbReference>
<reference evidence="13" key="1">
    <citation type="journal article" date="2013" name="Curr. Biol.">
        <title>Paratrypanosoma is a novel early-branching trypanosomatid.</title>
        <authorList>
            <person name="Flegontov P."/>
            <person name="Votypka J."/>
            <person name="Skalicky T."/>
            <person name="Logacheva M.D."/>
            <person name="Penin A.A."/>
            <person name="Tanifuji G."/>
            <person name="Onodera N.T."/>
            <person name="Kondrashov A.S."/>
            <person name="Volf P."/>
            <person name="Archibald J.M."/>
            <person name="Lukes J."/>
        </authorList>
    </citation>
    <scope>NUCLEOTIDE SEQUENCE</scope>
    <source>
        <strain evidence="13">CUL13</strain>
    </source>
</reference>
<dbReference type="GO" id="GO:0005524">
    <property type="term" value="F:ATP binding"/>
    <property type="evidence" value="ECO:0007669"/>
    <property type="project" value="UniProtKB-KW"/>
</dbReference>
<dbReference type="Pfam" id="PF01406">
    <property type="entry name" value="tRNA-synt_1e"/>
    <property type="match status" value="1"/>
</dbReference>
<keyword evidence="9" id="KW-0030">Aminoacyl-tRNA synthetase</keyword>
<dbReference type="SUPFAM" id="SSF47323">
    <property type="entry name" value="Anticodon-binding domain of a subclass of class I aminoacyl-tRNA synthetases"/>
    <property type="match status" value="1"/>
</dbReference>
<sequence length="820" mass="92054">MADVTSTRRLVDGLDAANPVKREKHPAWYPPQPAARSRTGLQLLNSLTETVEPFFPRHGRHVTWYTCGPTVYDASHLGHARAYLTFDILRRIMEDYFGYSVHYQMNITDIDDKIIKRARVNKLLGDYKAKMLAAAAAGGSDAWDTLVAFTAEALAGVEAGARAKRAALTVPLPSNTTSRQRTEREEKLLELDLKDSQLAETKAAIEAALPTRDMEQLFAVASGVLGERLDELEGKTIVDQRIFEAHARKYERMFFEDMQRLGVREPDVVTRVTEYVPQVVDFIGRIVDNGFAYKAQSSVLFDTEAYLRAGHSYPKLKAGGEKNATEEEMAEGEGVLSAGVTGEKRSPNDFALWKLSKEGEPRWPSPWGDGRPGWHIECSVMASDILGENMDIHGGGWDLKFPHHDNECAQSEAFHQNHQWVNYFLHCGHLHIKGLKMSKSLKNFITIRQALDELGVTPRTMRLLFLSFAWSKPMNFSDQSINESREKERVLRSFFGSVEIVLRRDPWSQSQGYNAADRQLQQQWVDAEQKVHEALQNNFDTPSAMDAIMGLVSATNQYLQSCSDAQPASWTLIRKVGRYVTRMMTIFGVVGGADDIGFLSQQPQAPGSGEAGGAMDPNARFIAVTDALVRFREEVRDTAKAEKQTATFLPLCDKVRDSYLVCAGVRIEDDPAGPTTWKNDDPEILRREMLERAARESTERLKKMKNQLETKRKLVEKWRQATVAPGRYFIDVKPVLGDDGANRFSAFDEATGLPTTLAVGGTAVDEKTVKKLKKDLDKYAKLHEEFQQKGGAEWLAREEAELAEMVKRIRDLEDEVVSSA</sequence>
<dbReference type="AlphaFoldDB" id="U3LNE7"/>
<dbReference type="InterPro" id="IPR014729">
    <property type="entry name" value="Rossmann-like_a/b/a_fold"/>
</dbReference>
<feature type="non-terminal residue" evidence="13">
    <location>
        <position position="820"/>
    </location>
</feature>
<dbReference type="InterPro" id="IPR032678">
    <property type="entry name" value="tRNA-synt_1_cat_dom"/>
</dbReference>
<dbReference type="GO" id="GO:0004817">
    <property type="term" value="F:cysteine-tRNA ligase activity"/>
    <property type="evidence" value="ECO:0007669"/>
    <property type="project" value="UniProtKB-EC"/>
</dbReference>
<evidence type="ECO:0000256" key="8">
    <source>
        <dbReference type="ARBA" id="ARBA00022917"/>
    </source>
</evidence>
<keyword evidence="4" id="KW-0479">Metal-binding</keyword>
<dbReference type="Gene3D" id="3.40.50.620">
    <property type="entry name" value="HUPs"/>
    <property type="match status" value="1"/>
</dbReference>
<dbReference type="InterPro" id="IPR015803">
    <property type="entry name" value="Cys-tRNA-ligase"/>
</dbReference>
<evidence type="ECO:0000313" key="13">
    <source>
        <dbReference type="EMBL" id="AGG11481.1"/>
    </source>
</evidence>
<feature type="domain" description="tRNA synthetases class I catalytic" evidence="12">
    <location>
        <begin position="56"/>
        <end position="484"/>
    </location>
</feature>
<accession>U3LNE7</accession>
<dbReference type="PANTHER" id="PTHR10890:SF3">
    <property type="entry name" value="CYSTEINE--TRNA LIGASE, CYTOPLASMIC"/>
    <property type="match status" value="1"/>
</dbReference>
<keyword evidence="3" id="KW-0436">Ligase</keyword>
<evidence type="ECO:0000256" key="2">
    <source>
        <dbReference type="ARBA" id="ARBA00012832"/>
    </source>
</evidence>
<keyword evidence="11" id="KW-0175">Coiled coil</keyword>
<evidence type="ECO:0000256" key="11">
    <source>
        <dbReference type="SAM" id="Coils"/>
    </source>
</evidence>
<evidence type="ECO:0000256" key="1">
    <source>
        <dbReference type="ARBA" id="ARBA00001947"/>
    </source>
</evidence>